<evidence type="ECO:0000313" key="7">
    <source>
        <dbReference type="Proteomes" id="UP000248790"/>
    </source>
</evidence>
<dbReference type="PRINTS" id="PR00038">
    <property type="entry name" value="HTHLUXR"/>
</dbReference>
<evidence type="ECO:0000256" key="3">
    <source>
        <dbReference type="PROSITE-ProRule" id="PRU00169"/>
    </source>
</evidence>
<dbReference type="PANTHER" id="PTHR43214">
    <property type="entry name" value="TWO-COMPONENT RESPONSE REGULATOR"/>
    <property type="match status" value="1"/>
</dbReference>
<feature type="domain" description="HTH luxR-type" evidence="4">
    <location>
        <begin position="152"/>
        <end position="217"/>
    </location>
</feature>
<dbReference type="EMBL" id="QLMC01000016">
    <property type="protein sequence ID" value="RAJ90029.1"/>
    <property type="molecule type" value="Genomic_DNA"/>
</dbReference>
<evidence type="ECO:0000259" key="4">
    <source>
        <dbReference type="PROSITE" id="PS50043"/>
    </source>
</evidence>
<dbReference type="SUPFAM" id="SSF52172">
    <property type="entry name" value="CheY-like"/>
    <property type="match status" value="1"/>
</dbReference>
<comment type="caution">
    <text evidence="6">The sequence shown here is derived from an EMBL/GenBank/DDBJ whole genome shotgun (WGS) entry which is preliminary data.</text>
</comment>
<name>A0A327WFG0_LARAB</name>
<keyword evidence="7" id="KW-1185">Reference proteome</keyword>
<dbReference type="PROSITE" id="PS50110">
    <property type="entry name" value="RESPONSE_REGULATORY"/>
    <property type="match status" value="1"/>
</dbReference>
<proteinExistence type="predicted"/>
<protein>
    <submittedName>
        <fullName evidence="6">LuxR family two component transcriptional regulator</fullName>
    </submittedName>
</protein>
<dbReference type="InterPro" id="IPR000792">
    <property type="entry name" value="Tscrpt_reg_LuxR_C"/>
</dbReference>
<feature type="modified residue" description="4-aspartylphosphate" evidence="3">
    <location>
        <position position="56"/>
    </location>
</feature>
<dbReference type="InterPro" id="IPR058245">
    <property type="entry name" value="NreC/VraR/RcsB-like_REC"/>
</dbReference>
<dbReference type="PROSITE" id="PS50043">
    <property type="entry name" value="HTH_LUXR_2"/>
    <property type="match status" value="1"/>
</dbReference>
<evidence type="ECO:0000256" key="2">
    <source>
        <dbReference type="ARBA" id="ARBA00023125"/>
    </source>
</evidence>
<dbReference type="GO" id="GO:0003677">
    <property type="term" value="F:DNA binding"/>
    <property type="evidence" value="ECO:0007669"/>
    <property type="project" value="UniProtKB-KW"/>
</dbReference>
<dbReference type="Gene3D" id="3.40.50.2300">
    <property type="match status" value="1"/>
</dbReference>
<dbReference type="PANTHER" id="PTHR43214:SF43">
    <property type="entry name" value="TWO-COMPONENT RESPONSE REGULATOR"/>
    <property type="match status" value="1"/>
</dbReference>
<dbReference type="SUPFAM" id="SSF46894">
    <property type="entry name" value="C-terminal effector domain of the bipartite response regulators"/>
    <property type="match status" value="1"/>
</dbReference>
<dbReference type="OrthoDB" id="9797341at2"/>
<evidence type="ECO:0000313" key="6">
    <source>
        <dbReference type="EMBL" id="RAJ90029.1"/>
    </source>
</evidence>
<dbReference type="Pfam" id="PF00196">
    <property type="entry name" value="GerE"/>
    <property type="match status" value="1"/>
</dbReference>
<dbReference type="InterPro" id="IPR001789">
    <property type="entry name" value="Sig_transdc_resp-reg_receiver"/>
</dbReference>
<dbReference type="RefSeq" id="WP_111631549.1">
    <property type="nucleotide sequence ID" value="NZ_QLMC01000016.1"/>
</dbReference>
<evidence type="ECO:0000256" key="1">
    <source>
        <dbReference type="ARBA" id="ARBA00022553"/>
    </source>
</evidence>
<gene>
    <name evidence="6" type="ORF">LX87_05555</name>
</gene>
<dbReference type="Pfam" id="PF00072">
    <property type="entry name" value="Response_reg"/>
    <property type="match status" value="1"/>
</dbReference>
<dbReference type="SMART" id="SM00448">
    <property type="entry name" value="REC"/>
    <property type="match status" value="1"/>
</dbReference>
<dbReference type="InterPro" id="IPR011006">
    <property type="entry name" value="CheY-like_superfamily"/>
</dbReference>
<dbReference type="CDD" id="cd06170">
    <property type="entry name" value="LuxR_C_like"/>
    <property type="match status" value="1"/>
</dbReference>
<reference evidence="6 7" key="1">
    <citation type="submission" date="2018-06" db="EMBL/GenBank/DDBJ databases">
        <title>Genomic Encyclopedia of Archaeal and Bacterial Type Strains, Phase II (KMG-II): from individual species to whole genera.</title>
        <authorList>
            <person name="Goeker M."/>
        </authorList>
    </citation>
    <scope>NUCLEOTIDE SEQUENCE [LARGE SCALE GENOMIC DNA]</scope>
    <source>
        <strain evidence="6 7">DSM 21851</strain>
    </source>
</reference>
<organism evidence="6 7">
    <name type="scientific">Larkinella arboricola</name>
    <dbReference type="NCBI Taxonomy" id="643671"/>
    <lineage>
        <taxon>Bacteria</taxon>
        <taxon>Pseudomonadati</taxon>
        <taxon>Bacteroidota</taxon>
        <taxon>Cytophagia</taxon>
        <taxon>Cytophagales</taxon>
        <taxon>Spirosomataceae</taxon>
        <taxon>Larkinella</taxon>
    </lineage>
</organism>
<dbReference type="SMART" id="SM00421">
    <property type="entry name" value="HTH_LUXR"/>
    <property type="match status" value="1"/>
</dbReference>
<dbReference type="GO" id="GO:0006355">
    <property type="term" value="P:regulation of DNA-templated transcription"/>
    <property type="evidence" value="ECO:0007669"/>
    <property type="project" value="InterPro"/>
</dbReference>
<sequence>METIKVLIADDHPIFLMGLKEVIETDHDLAVVAGAPNGQEAVRLTQLHQPHVVVLDIDMPRLNGLQAAEQLLQRLPTLPIILLTMHKERDPFMRALEIGISGYVLKENAVSDIVHAIRMVQSGQPYLSPEMSSYLLKRSTKTLRPTTAATQGTDPLAPLSPAERRVLELVAQYKSSQEIADALFISEKTVFNHRANMAFKLHLSGKNSLLRFALEHLR</sequence>
<keyword evidence="2" id="KW-0238">DNA-binding</keyword>
<dbReference type="InterPro" id="IPR016032">
    <property type="entry name" value="Sig_transdc_resp-reg_C-effctor"/>
</dbReference>
<dbReference type="AlphaFoldDB" id="A0A327WFG0"/>
<dbReference type="Proteomes" id="UP000248790">
    <property type="component" value="Unassembled WGS sequence"/>
</dbReference>
<evidence type="ECO:0000259" key="5">
    <source>
        <dbReference type="PROSITE" id="PS50110"/>
    </source>
</evidence>
<feature type="domain" description="Response regulatory" evidence="5">
    <location>
        <begin position="5"/>
        <end position="121"/>
    </location>
</feature>
<dbReference type="GO" id="GO:0000160">
    <property type="term" value="P:phosphorelay signal transduction system"/>
    <property type="evidence" value="ECO:0007669"/>
    <property type="project" value="InterPro"/>
</dbReference>
<accession>A0A327WFG0</accession>
<dbReference type="InterPro" id="IPR039420">
    <property type="entry name" value="WalR-like"/>
</dbReference>
<keyword evidence="1 3" id="KW-0597">Phosphoprotein</keyword>
<dbReference type="CDD" id="cd17535">
    <property type="entry name" value="REC_NarL-like"/>
    <property type="match status" value="1"/>
</dbReference>